<keyword evidence="1 2" id="KW-0732">Signal</keyword>
<dbReference type="STRING" id="84035.SAMN05660742_101352"/>
<dbReference type="InterPro" id="IPR008963">
    <property type="entry name" value="Purple_acid_Pase-like_N"/>
</dbReference>
<dbReference type="Proteomes" id="UP000199662">
    <property type="component" value="Unassembled WGS sequence"/>
</dbReference>
<evidence type="ECO:0000259" key="4">
    <source>
        <dbReference type="Pfam" id="PF16656"/>
    </source>
</evidence>
<dbReference type="InterPro" id="IPR029052">
    <property type="entry name" value="Metallo-depent_PP-like"/>
</dbReference>
<keyword evidence="6" id="KW-1185">Reference proteome</keyword>
<feature type="chain" id="PRO_5011714440" evidence="2">
    <location>
        <begin position="37"/>
        <end position="420"/>
    </location>
</feature>
<dbReference type="EMBL" id="FNZK01000001">
    <property type="protein sequence ID" value="SEI88660.1"/>
    <property type="molecule type" value="Genomic_DNA"/>
</dbReference>
<evidence type="ECO:0000313" key="6">
    <source>
        <dbReference type="Proteomes" id="UP000199662"/>
    </source>
</evidence>
<dbReference type="PANTHER" id="PTHR45867:SF3">
    <property type="entry name" value="ACID PHOSPHATASE TYPE 7"/>
    <property type="match status" value="1"/>
</dbReference>
<evidence type="ECO:0000256" key="2">
    <source>
        <dbReference type="SAM" id="SignalP"/>
    </source>
</evidence>
<dbReference type="Pfam" id="PF00149">
    <property type="entry name" value="Metallophos"/>
    <property type="match status" value="1"/>
</dbReference>
<dbReference type="RefSeq" id="WP_177177438.1">
    <property type="nucleotide sequence ID" value="NZ_FNZK01000001.1"/>
</dbReference>
<evidence type="ECO:0000256" key="1">
    <source>
        <dbReference type="ARBA" id="ARBA00022729"/>
    </source>
</evidence>
<dbReference type="InterPro" id="IPR015914">
    <property type="entry name" value="PAPs_N"/>
</dbReference>
<evidence type="ECO:0000313" key="5">
    <source>
        <dbReference type="EMBL" id="SEI88660.1"/>
    </source>
</evidence>
<dbReference type="Gene3D" id="2.60.40.380">
    <property type="entry name" value="Purple acid phosphatase-like, N-terminal"/>
    <property type="match status" value="1"/>
</dbReference>
<dbReference type="Pfam" id="PF16656">
    <property type="entry name" value="Pur_ac_phosph_N"/>
    <property type="match status" value="1"/>
</dbReference>
<sequence>MMFRFFAKCNQMRKINISWWLILSLVLLFSCNLAEGAESEAVEALHLTWSQDPMTTQTITWQTETVDDKQFLEYKDVLETTSMLHKVRGTVEPFYTDEGLHYIHSVTLDNLIPGHKYVYHIGDGDNWNKEGSFQTETAMTNVFTFLLFGDSQSSDYNEWSKTFGQAVLQTSDAKFFINVGDLVDNGQQYTQWKSWFAAISGYSNQIPVVPVVGNHETYTLIPEKKFSLPIYFTQQFKVGQNGPEGLKGQVYSFDYGNAHFVILDSQIGEERKFLPDSLERQQAWLAKDLAATDKLWKFVFIHRPAYHNRQAESLPDPKTTAFVPIFDQYGVDVVFSGHDHVNKHTLGLKAGMVQAPGTVYMTAGRSGTKSYNTMEAKDWDAVYLDPAQPTFNVVKVNGNTFTVNVYQQDGTLIDSWNLVK</sequence>
<accession>A0A1H6UK83</accession>
<dbReference type="SUPFAM" id="SSF56300">
    <property type="entry name" value="Metallo-dependent phosphatases"/>
    <property type="match status" value="1"/>
</dbReference>
<feature type="domain" description="Calcineurin-like phosphoesterase" evidence="3">
    <location>
        <begin position="144"/>
        <end position="341"/>
    </location>
</feature>
<proteinExistence type="predicted"/>
<dbReference type="AlphaFoldDB" id="A0A1H6UK83"/>
<reference evidence="5 6" key="1">
    <citation type="submission" date="2016-10" db="EMBL/GenBank/DDBJ databases">
        <authorList>
            <person name="de Groot N.N."/>
        </authorList>
    </citation>
    <scope>NUCLEOTIDE SEQUENCE [LARGE SCALE GENOMIC DNA]</scope>
    <source>
        <strain evidence="5 6">DSM 2179</strain>
    </source>
</reference>
<dbReference type="Gene3D" id="3.60.21.10">
    <property type="match status" value="1"/>
</dbReference>
<dbReference type="GO" id="GO:0003993">
    <property type="term" value="F:acid phosphatase activity"/>
    <property type="evidence" value="ECO:0007669"/>
    <property type="project" value="InterPro"/>
</dbReference>
<protein>
    <submittedName>
        <fullName evidence="5">Purple acid Phosphatase, N-terminal domain</fullName>
    </submittedName>
</protein>
<dbReference type="InterPro" id="IPR004843">
    <property type="entry name" value="Calcineurin-like_PHP"/>
</dbReference>
<dbReference type="SUPFAM" id="SSF49363">
    <property type="entry name" value="Purple acid phosphatase, N-terminal domain"/>
    <property type="match status" value="1"/>
</dbReference>
<dbReference type="PANTHER" id="PTHR45867">
    <property type="entry name" value="PURPLE ACID PHOSPHATASE"/>
    <property type="match status" value="1"/>
</dbReference>
<evidence type="ECO:0000259" key="3">
    <source>
        <dbReference type="Pfam" id="PF00149"/>
    </source>
</evidence>
<dbReference type="GO" id="GO:0046872">
    <property type="term" value="F:metal ion binding"/>
    <property type="evidence" value="ECO:0007669"/>
    <property type="project" value="InterPro"/>
</dbReference>
<gene>
    <name evidence="5" type="ORF">SAMN05660742_101352</name>
</gene>
<organism evidence="5 6">
    <name type="scientific">Propionispira arboris</name>
    <dbReference type="NCBI Taxonomy" id="84035"/>
    <lineage>
        <taxon>Bacteria</taxon>
        <taxon>Bacillati</taxon>
        <taxon>Bacillota</taxon>
        <taxon>Negativicutes</taxon>
        <taxon>Selenomonadales</taxon>
        <taxon>Selenomonadaceae</taxon>
        <taxon>Propionispira</taxon>
    </lineage>
</organism>
<dbReference type="PROSITE" id="PS51257">
    <property type="entry name" value="PROKAR_LIPOPROTEIN"/>
    <property type="match status" value="1"/>
</dbReference>
<name>A0A1H6UK83_9FIRM</name>
<feature type="domain" description="Purple acid phosphatase N-terminal" evidence="4">
    <location>
        <begin position="43"/>
        <end position="135"/>
    </location>
</feature>
<feature type="signal peptide" evidence="2">
    <location>
        <begin position="1"/>
        <end position="36"/>
    </location>
</feature>